<dbReference type="EC" id="3.5.1.4" evidence="3"/>
<evidence type="ECO:0000256" key="3">
    <source>
        <dbReference type="ARBA" id="ARBA00012922"/>
    </source>
</evidence>
<organism evidence="5 6">
    <name type="scientific">Nocardia acididurans</name>
    <dbReference type="NCBI Taxonomy" id="2802282"/>
    <lineage>
        <taxon>Bacteria</taxon>
        <taxon>Bacillati</taxon>
        <taxon>Actinomycetota</taxon>
        <taxon>Actinomycetes</taxon>
        <taxon>Mycobacteriales</taxon>
        <taxon>Nocardiaceae</taxon>
        <taxon>Nocardia</taxon>
    </lineage>
</organism>
<evidence type="ECO:0000259" key="4">
    <source>
        <dbReference type="Pfam" id="PF01425"/>
    </source>
</evidence>
<keyword evidence="5" id="KW-0378">Hydrolase</keyword>
<accession>A0ABS1MCH4</accession>
<dbReference type="SUPFAM" id="SSF75304">
    <property type="entry name" value="Amidase signature (AS) enzymes"/>
    <property type="match status" value="1"/>
</dbReference>
<evidence type="ECO:0000313" key="5">
    <source>
        <dbReference type="EMBL" id="MBL1078269.1"/>
    </source>
</evidence>
<dbReference type="Proteomes" id="UP000602198">
    <property type="component" value="Unassembled WGS sequence"/>
</dbReference>
<comment type="catalytic activity">
    <reaction evidence="1">
        <text>a monocarboxylic acid amide + H2O = a monocarboxylate + NH4(+)</text>
        <dbReference type="Rhea" id="RHEA:12020"/>
        <dbReference type="ChEBI" id="CHEBI:15377"/>
        <dbReference type="ChEBI" id="CHEBI:28938"/>
        <dbReference type="ChEBI" id="CHEBI:35757"/>
        <dbReference type="ChEBI" id="CHEBI:83628"/>
        <dbReference type="EC" id="3.5.1.4"/>
    </reaction>
</comment>
<dbReference type="PANTHER" id="PTHR11895:SF7">
    <property type="entry name" value="GLUTAMYL-TRNA(GLN) AMIDOTRANSFERASE SUBUNIT A, MITOCHONDRIAL"/>
    <property type="match status" value="1"/>
</dbReference>
<sequence length="453" mass="46833">MDTAQLGISEIRRSLTAGQLTATRLAAETLDRVEASQPRLNAFRRIRRDAALADAAAADRGIAAGASGPLLGVPLAIKDDVDIDGEPTAFGCGGDLPRKTADSEVVRRLRAAGAVIVGKTNTPELGEWPFTHGNAFGHTANPWHTGHTPGGSSGGSAAAVSAGLVPAALGSDTGGSIRIPAAWTNLVGIKPGRGVVPAPPVDAYGLTAIGPLARTVRDAARILDVLADSAETFTTAATLDPGRRRIALSLAVPFVPVPARLSPQVRSGVEAVADALRGLGHDLVDADPAYEPGLMLCWAARCGRGVTEALDSLGPAARADAHTRWNARIGRPTAPAARAARDLLEPVLARRIGRLFDRVEVILAPATATPPPPIDVLDRAGAFTAYRLSMAAGPYTYPWNALGWPTVSVPAGFTPEGLPVGAQLMGGPGSEALLISLAAQLESHLLWHEHRPG</sequence>
<comment type="caution">
    <text evidence="5">The sequence shown here is derived from an EMBL/GenBank/DDBJ whole genome shotgun (WGS) entry which is preliminary data.</text>
</comment>
<evidence type="ECO:0000256" key="2">
    <source>
        <dbReference type="ARBA" id="ARBA00009199"/>
    </source>
</evidence>
<evidence type="ECO:0000313" key="6">
    <source>
        <dbReference type="Proteomes" id="UP000602198"/>
    </source>
</evidence>
<dbReference type="RefSeq" id="WP_201953251.1">
    <property type="nucleotide sequence ID" value="NZ_JAERRJ010000011.1"/>
</dbReference>
<feature type="domain" description="Amidase" evidence="4">
    <location>
        <begin position="27"/>
        <end position="434"/>
    </location>
</feature>
<dbReference type="InterPro" id="IPR020556">
    <property type="entry name" value="Amidase_CS"/>
</dbReference>
<reference evidence="5 6" key="1">
    <citation type="submission" date="2021-01" db="EMBL/GenBank/DDBJ databases">
        <title>WGS of actinomycetes isolated from Thailand.</title>
        <authorList>
            <person name="Thawai C."/>
        </authorList>
    </citation>
    <scope>NUCLEOTIDE SEQUENCE [LARGE SCALE GENOMIC DNA]</scope>
    <source>
        <strain evidence="5 6">LPG 2</strain>
    </source>
</reference>
<dbReference type="InterPro" id="IPR000120">
    <property type="entry name" value="Amidase"/>
</dbReference>
<name>A0ABS1MCH4_9NOCA</name>
<dbReference type="EMBL" id="JAERRJ010000011">
    <property type="protein sequence ID" value="MBL1078269.1"/>
    <property type="molecule type" value="Genomic_DNA"/>
</dbReference>
<dbReference type="PROSITE" id="PS00571">
    <property type="entry name" value="AMIDASES"/>
    <property type="match status" value="1"/>
</dbReference>
<dbReference type="InterPro" id="IPR023631">
    <property type="entry name" value="Amidase_dom"/>
</dbReference>
<gene>
    <name evidence="5" type="ORF">JK358_28060</name>
</gene>
<protein>
    <recommendedName>
        <fullName evidence="3">amidase</fullName>
        <ecNumber evidence="3">3.5.1.4</ecNumber>
    </recommendedName>
</protein>
<comment type="similarity">
    <text evidence="2">Belongs to the amidase family.</text>
</comment>
<dbReference type="Gene3D" id="3.90.1300.10">
    <property type="entry name" value="Amidase signature (AS) domain"/>
    <property type="match status" value="1"/>
</dbReference>
<dbReference type="PANTHER" id="PTHR11895">
    <property type="entry name" value="TRANSAMIDASE"/>
    <property type="match status" value="1"/>
</dbReference>
<evidence type="ECO:0000256" key="1">
    <source>
        <dbReference type="ARBA" id="ARBA00001311"/>
    </source>
</evidence>
<keyword evidence="6" id="KW-1185">Reference proteome</keyword>
<dbReference type="NCBIfam" id="NF004717">
    <property type="entry name" value="PRK06061.1"/>
    <property type="match status" value="1"/>
</dbReference>
<dbReference type="GO" id="GO:0004040">
    <property type="term" value="F:amidase activity"/>
    <property type="evidence" value="ECO:0007669"/>
    <property type="project" value="UniProtKB-EC"/>
</dbReference>
<dbReference type="Pfam" id="PF01425">
    <property type="entry name" value="Amidase"/>
    <property type="match status" value="1"/>
</dbReference>
<proteinExistence type="inferred from homology"/>
<dbReference type="InterPro" id="IPR036928">
    <property type="entry name" value="AS_sf"/>
</dbReference>